<evidence type="ECO:0000256" key="1">
    <source>
        <dbReference type="SAM" id="MobiDB-lite"/>
    </source>
</evidence>
<feature type="compositionally biased region" description="Low complexity" evidence="1">
    <location>
        <begin position="71"/>
        <end position="81"/>
    </location>
</feature>
<reference evidence="2" key="1">
    <citation type="submission" date="2018-04" db="EMBL/GenBank/DDBJ databases">
        <title>Whole genome sequencing of Hypsizygus marmoreus.</title>
        <authorList>
            <person name="Choi I.-G."/>
            <person name="Min B."/>
            <person name="Kim J.-G."/>
            <person name="Kim S."/>
            <person name="Oh Y.-L."/>
            <person name="Kong W.-S."/>
            <person name="Park H."/>
            <person name="Jeong J."/>
            <person name="Song E.-S."/>
        </authorList>
    </citation>
    <scope>NUCLEOTIDE SEQUENCE [LARGE SCALE GENOMIC DNA]</scope>
    <source>
        <strain evidence="2">51987-8</strain>
    </source>
</reference>
<feature type="compositionally biased region" description="Polar residues" evidence="1">
    <location>
        <begin position="55"/>
        <end position="64"/>
    </location>
</feature>
<feature type="compositionally biased region" description="Basic and acidic residues" evidence="1">
    <location>
        <begin position="632"/>
        <end position="642"/>
    </location>
</feature>
<dbReference type="Proteomes" id="UP000076154">
    <property type="component" value="Unassembled WGS sequence"/>
</dbReference>
<dbReference type="InParanoid" id="A0A369JYK8"/>
<evidence type="ECO:0000313" key="3">
    <source>
        <dbReference type="Proteomes" id="UP000076154"/>
    </source>
</evidence>
<dbReference type="AlphaFoldDB" id="A0A369JYK8"/>
<accession>A0A369JYK8</accession>
<proteinExistence type="predicted"/>
<sequence>MTLTPPPLAPTMKGHSGDLKSPPLSTSCINRLLRPLRTRCASLAVLAPNTKPRKLNSTTYSSRSDGAGKVSSTPPLSILIPPQSAGLRNYFDKDSPEGPEVSKKMYAVRDCFRDILVKTNGRIETKHTLAVQSPRVMSLAAMCAVVVGDNIESSVVSETDCEEQEGYTNIADEIYDAIPIEYRRYAVVSHALSLIHKTKFRHPTLLSILLDLTLDHSLPHESNNLLRSLLSMAFDSPSSSNLAPRICHPAHGNFLLDLRARWHMGGLSDSMFFESVVEVLVTMPSPDAWASKAVHRLARVMYSGDFPAFMRLLGACSNLSADTDTSMPINQGNTSAPKHGSYLGLPPLRRRLVAWMDMAMDTLLFRQIPESCDQNRDAVFEYLLSSSESDCHWQLIPDSPEMEVQGAILSLATCWLSLQPRIRQAGLAFVVRQMRRLTPQTSTYAHLVTRLFSQGCLSVCQAWLEKMTSALRSCGLVRLEGSLLASALRQVELPVSERLLASSVRDEEIRVYRHKLIELVEDAEHRFFGINAVDTHLQNCHDQTKTPLSRDLRGSYKWDAVMGCWVGNSPMSSRKKRKLGQTPHFSRILRHRSQPSLVGHSKRRSSRRSLGYSGRAPAAPSPRKGRYSCPDSDDRRNNSSEKFRFQSRLLPKTPNFASRLAVALSNRAMIHNPPGISSSVSSRPSHRPDVNDDDGHQTIPPSDDSLDLFACAASSPTRR</sequence>
<feature type="compositionally biased region" description="Low complexity" evidence="1">
    <location>
        <begin position="673"/>
        <end position="683"/>
    </location>
</feature>
<protein>
    <submittedName>
        <fullName evidence="2">Uncharacterized protein</fullName>
    </submittedName>
</protein>
<comment type="caution">
    <text evidence="2">The sequence shown here is derived from an EMBL/GenBank/DDBJ whole genome shotgun (WGS) entry which is preliminary data.</text>
</comment>
<name>A0A369JYK8_HYPMA</name>
<feature type="region of interest" description="Disordered" evidence="1">
    <location>
        <begin position="673"/>
        <end position="719"/>
    </location>
</feature>
<feature type="region of interest" description="Disordered" evidence="1">
    <location>
        <begin position="52"/>
        <end position="81"/>
    </location>
</feature>
<organism evidence="2 3">
    <name type="scientific">Hypsizygus marmoreus</name>
    <name type="common">White beech mushroom</name>
    <name type="synonym">Agaricus marmoreus</name>
    <dbReference type="NCBI Taxonomy" id="39966"/>
    <lineage>
        <taxon>Eukaryota</taxon>
        <taxon>Fungi</taxon>
        <taxon>Dikarya</taxon>
        <taxon>Basidiomycota</taxon>
        <taxon>Agaricomycotina</taxon>
        <taxon>Agaricomycetes</taxon>
        <taxon>Agaricomycetidae</taxon>
        <taxon>Agaricales</taxon>
        <taxon>Tricholomatineae</taxon>
        <taxon>Lyophyllaceae</taxon>
        <taxon>Hypsizygus</taxon>
    </lineage>
</organism>
<keyword evidence="3" id="KW-1185">Reference proteome</keyword>
<feature type="region of interest" description="Disordered" evidence="1">
    <location>
        <begin position="1"/>
        <end position="24"/>
    </location>
</feature>
<feature type="region of interest" description="Disordered" evidence="1">
    <location>
        <begin position="571"/>
        <end position="642"/>
    </location>
</feature>
<evidence type="ECO:0000313" key="2">
    <source>
        <dbReference type="EMBL" id="RDB25445.1"/>
    </source>
</evidence>
<feature type="compositionally biased region" description="Basic and acidic residues" evidence="1">
    <location>
        <begin position="686"/>
        <end position="696"/>
    </location>
</feature>
<dbReference type="EMBL" id="LUEZ02000041">
    <property type="protein sequence ID" value="RDB25445.1"/>
    <property type="molecule type" value="Genomic_DNA"/>
</dbReference>
<dbReference type="OrthoDB" id="3158032at2759"/>
<gene>
    <name evidence="2" type="ORF">Hypma_008067</name>
</gene>